<name>A0ABZ0JU57_9GAMM</name>
<gene>
    <name evidence="1" type="ORF">RGE70_10850</name>
</gene>
<keyword evidence="2" id="KW-1185">Reference proteome</keyword>
<dbReference type="RefSeq" id="WP_310471466.1">
    <property type="nucleotide sequence ID" value="NZ_CP136522.1"/>
</dbReference>
<sequence>MSVLTETNNFARHFGKAMLVSSIGLLSVNAVAGEAEDAFSKELAECAAYYQIAANTIASMNAPQMQAVGERLALSGEKAVEIAHQYQSVENVNQAVLDAKAQHLASLPNTNGLGPLMGKYKEKCKMVISQPESRFDYWVMVTM</sequence>
<evidence type="ECO:0000313" key="1">
    <source>
        <dbReference type="EMBL" id="WOT03844.1"/>
    </source>
</evidence>
<accession>A0ABZ0JU57</accession>
<organism evidence="1 2">
    <name type="scientific">Shewanella youngdeokensis</name>
    <dbReference type="NCBI Taxonomy" id="2999068"/>
    <lineage>
        <taxon>Bacteria</taxon>
        <taxon>Pseudomonadati</taxon>
        <taxon>Pseudomonadota</taxon>
        <taxon>Gammaproteobacteria</taxon>
        <taxon>Alteromonadales</taxon>
        <taxon>Shewanellaceae</taxon>
        <taxon>Shewanella</taxon>
    </lineage>
</organism>
<dbReference type="EMBL" id="CP136522">
    <property type="protein sequence ID" value="WOT03844.1"/>
    <property type="molecule type" value="Genomic_DNA"/>
</dbReference>
<evidence type="ECO:0000313" key="2">
    <source>
        <dbReference type="Proteomes" id="UP001529491"/>
    </source>
</evidence>
<reference evidence="1 2" key="1">
    <citation type="submission" date="2023-10" db="EMBL/GenBank/DDBJ databases">
        <title>Complete genome sequence of Shewanella sp. DAU334.</title>
        <authorList>
            <person name="Lee Y.-S."/>
            <person name="Jeong H.-R."/>
            <person name="Hwang E.-J."/>
            <person name="Choi Y.-L."/>
            <person name="Kim G.-D."/>
        </authorList>
    </citation>
    <scope>NUCLEOTIDE SEQUENCE [LARGE SCALE GENOMIC DNA]</scope>
    <source>
        <strain evidence="1 2">DAU334</strain>
    </source>
</reference>
<proteinExistence type="predicted"/>
<protein>
    <submittedName>
        <fullName evidence="1">Uncharacterized protein</fullName>
    </submittedName>
</protein>
<dbReference type="Proteomes" id="UP001529491">
    <property type="component" value="Chromosome"/>
</dbReference>